<evidence type="ECO:0000313" key="2">
    <source>
        <dbReference type="Proteomes" id="UP000702209"/>
    </source>
</evidence>
<proteinExistence type="predicted"/>
<protein>
    <submittedName>
        <fullName evidence="1">Uncharacterized protein</fullName>
    </submittedName>
</protein>
<dbReference type="Proteomes" id="UP000702209">
    <property type="component" value="Unassembled WGS sequence"/>
</dbReference>
<reference evidence="1 2" key="1">
    <citation type="submission" date="2020-10" db="EMBL/GenBank/DDBJ databases">
        <title>Identification of Nocardia species via Next-generation sequencing and recognition of intraspecies genetic diversity.</title>
        <authorList>
            <person name="Li P."/>
            <person name="Li P."/>
            <person name="Lu B."/>
        </authorList>
    </citation>
    <scope>NUCLEOTIDE SEQUENCE [LARGE SCALE GENOMIC DNA]</scope>
    <source>
        <strain evidence="1 2">BJ06-0157</strain>
    </source>
</reference>
<name>A0ABS0CME9_9NOCA</name>
<evidence type="ECO:0000313" key="1">
    <source>
        <dbReference type="EMBL" id="MBF6297774.1"/>
    </source>
</evidence>
<dbReference type="EMBL" id="JADLQX010000006">
    <property type="protein sequence ID" value="MBF6297774.1"/>
    <property type="molecule type" value="Genomic_DNA"/>
</dbReference>
<gene>
    <name evidence="1" type="ORF">IU459_09475</name>
</gene>
<dbReference type="Pfam" id="PF18742">
    <property type="entry name" value="DpnII-MboI"/>
    <property type="match status" value="1"/>
</dbReference>
<sequence length="424" mass="47333">MTTSGRHNPSDITGELLGTRIANLEDIVQRANLPGNLDGLLAHHILSDRYGSIAWNVNPMTPEWLADNKDRLVFAAGLAILGYGLTGFSSIESATGRQHLKDGLPNLMRRNPFEADGVTFVNDPCQVVGIALAVNAVHEDLPKARAWLAGVLHDPQLRPATPLLGIFQQRARQIIEAPGDFNPHFRAISDPVELAGWHWLATHPESRVLKDAEELQDVRSRLVSGLILSGAESASATRAALLLEAVSRIVTTSVYDFVLSTSHVGVLLGRFSDAMRQWRYDGDNLTNPIRWPITQEREVQNILWLILRPVFDDLIDEETLRKFGHSTYRADFAIPSLGLLIEVKYARRASDFKDFEKEIAEDYVAYLTDNHPYKKLAVFIYDESCSVQEHGTTRNALIKLPHITDVVIASRPSHIPAPPRTRRE</sequence>
<dbReference type="RefSeq" id="WP_195129115.1">
    <property type="nucleotide sequence ID" value="NZ_JADLQX010000006.1"/>
</dbReference>
<comment type="caution">
    <text evidence="1">The sequence shown here is derived from an EMBL/GenBank/DDBJ whole genome shotgun (WGS) entry which is preliminary data.</text>
</comment>
<organism evidence="1 2">
    <name type="scientific">Nocardia amamiensis</name>
    <dbReference type="NCBI Taxonomy" id="404578"/>
    <lineage>
        <taxon>Bacteria</taxon>
        <taxon>Bacillati</taxon>
        <taxon>Actinomycetota</taxon>
        <taxon>Actinomycetes</taxon>
        <taxon>Mycobacteriales</taxon>
        <taxon>Nocardiaceae</taxon>
        <taxon>Nocardia</taxon>
    </lineage>
</organism>
<keyword evidence="2" id="KW-1185">Reference proteome</keyword>
<accession>A0ABS0CME9</accession>